<organism evidence="13 14">
    <name type="scientific">Porphyridium purpureum</name>
    <name type="common">Red alga</name>
    <name type="synonym">Porphyridium cruentum</name>
    <dbReference type="NCBI Taxonomy" id="35688"/>
    <lineage>
        <taxon>Eukaryota</taxon>
        <taxon>Rhodophyta</taxon>
        <taxon>Bangiophyceae</taxon>
        <taxon>Porphyridiales</taxon>
        <taxon>Porphyridiaceae</taxon>
        <taxon>Porphyridium</taxon>
    </lineage>
</organism>
<keyword evidence="2" id="KW-0444">Lipid biosynthesis</keyword>
<evidence type="ECO:0000256" key="1">
    <source>
        <dbReference type="ARBA" id="ARBA00004141"/>
    </source>
</evidence>
<reference evidence="14" key="1">
    <citation type="journal article" date="2019" name="Nat. Commun.">
        <title>Expansion of phycobilisome linker gene families in mesophilic red algae.</title>
        <authorList>
            <person name="Lee J."/>
            <person name="Kim D."/>
            <person name="Bhattacharya D."/>
            <person name="Yoon H.S."/>
        </authorList>
    </citation>
    <scope>NUCLEOTIDE SEQUENCE [LARGE SCALE GENOMIC DNA]</scope>
    <source>
        <strain evidence="14">CCMP 1328</strain>
    </source>
</reference>
<evidence type="ECO:0000313" key="13">
    <source>
        <dbReference type="EMBL" id="KAA8498990.1"/>
    </source>
</evidence>
<comment type="subcellular location">
    <subcellularLocation>
        <location evidence="1">Membrane</location>
        <topology evidence="1">Multi-pass membrane protein</topology>
    </subcellularLocation>
</comment>
<protein>
    <submittedName>
        <fullName evidence="13">Cardiolipin synthase (CMP-forming)</fullName>
    </submittedName>
</protein>
<dbReference type="PROSITE" id="PS00379">
    <property type="entry name" value="CDP_ALCOHOL_P_TRANSF"/>
    <property type="match status" value="1"/>
</dbReference>
<evidence type="ECO:0000256" key="5">
    <source>
        <dbReference type="ARBA" id="ARBA00022989"/>
    </source>
</evidence>
<evidence type="ECO:0000256" key="4">
    <source>
        <dbReference type="ARBA" id="ARBA00022692"/>
    </source>
</evidence>
<dbReference type="Proteomes" id="UP000324585">
    <property type="component" value="Unassembled WGS sequence"/>
</dbReference>
<evidence type="ECO:0000256" key="10">
    <source>
        <dbReference type="RuleBase" id="RU003750"/>
    </source>
</evidence>
<dbReference type="GO" id="GO:0016020">
    <property type="term" value="C:membrane"/>
    <property type="evidence" value="ECO:0007669"/>
    <property type="project" value="UniProtKB-SubCell"/>
</dbReference>
<keyword evidence="5 12" id="KW-1133">Transmembrane helix</keyword>
<evidence type="ECO:0000256" key="9">
    <source>
        <dbReference type="ARBA" id="ARBA00023264"/>
    </source>
</evidence>
<dbReference type="InterPro" id="IPR048254">
    <property type="entry name" value="CDP_ALCOHOL_P_TRANSF_CS"/>
</dbReference>
<dbReference type="AlphaFoldDB" id="A0A5J4Z756"/>
<name>A0A5J4Z756_PORPP</name>
<evidence type="ECO:0000256" key="11">
    <source>
        <dbReference type="SAM" id="MobiDB-lite"/>
    </source>
</evidence>
<evidence type="ECO:0000256" key="3">
    <source>
        <dbReference type="ARBA" id="ARBA00022679"/>
    </source>
</evidence>
<evidence type="ECO:0000256" key="6">
    <source>
        <dbReference type="ARBA" id="ARBA00023098"/>
    </source>
</evidence>
<dbReference type="EMBL" id="VRMN01000001">
    <property type="protein sequence ID" value="KAA8498990.1"/>
    <property type="molecule type" value="Genomic_DNA"/>
</dbReference>
<accession>A0A5J4Z756</accession>
<gene>
    <name evidence="13" type="ORF">FVE85_6575</name>
</gene>
<keyword evidence="4 12" id="KW-0812">Transmembrane</keyword>
<keyword evidence="3 10" id="KW-0808">Transferase</keyword>
<keyword evidence="9" id="KW-1208">Phospholipid metabolism</keyword>
<feature type="transmembrane region" description="Helical" evidence="12">
    <location>
        <begin position="268"/>
        <end position="290"/>
    </location>
</feature>
<keyword evidence="7 12" id="KW-0472">Membrane</keyword>
<keyword evidence="14" id="KW-1185">Reference proteome</keyword>
<comment type="caution">
    <text evidence="13">The sequence shown here is derived from an EMBL/GenBank/DDBJ whole genome shotgun (WGS) entry which is preliminary data.</text>
</comment>
<evidence type="ECO:0000313" key="14">
    <source>
        <dbReference type="Proteomes" id="UP000324585"/>
    </source>
</evidence>
<evidence type="ECO:0000256" key="2">
    <source>
        <dbReference type="ARBA" id="ARBA00022516"/>
    </source>
</evidence>
<dbReference type="InterPro" id="IPR043130">
    <property type="entry name" value="CDP-OH_PTrfase_TM_dom"/>
</dbReference>
<dbReference type="Gene3D" id="1.20.120.1760">
    <property type="match status" value="1"/>
</dbReference>
<dbReference type="InterPro" id="IPR050324">
    <property type="entry name" value="CDP-alcohol_PTase-I"/>
</dbReference>
<dbReference type="InterPro" id="IPR000462">
    <property type="entry name" value="CDP-OH_P_trans"/>
</dbReference>
<dbReference type="PANTHER" id="PTHR14269:SF60">
    <property type="entry name" value="CARDIOLIPIN SYNTHASE (CMP-FORMING)"/>
    <property type="match status" value="1"/>
</dbReference>
<sequence length="297" mass="31999">MYRLCVNASWRLYLFRTALFAAMKRALETIPRLRRLPRQPQASANLSLKARSLTTQPPRQPEPEPRGRQWTGKWDQRLNAANAITTARMCSAPVLGNWIMTGNLDAALLGLVVAGASDVLDGYLARHHGMSTVLGSYLDPLSDKIMLLCVYGALGATGLAPLHVAGIVIGRDVIQIGASFALRGSDIGAIVSAQPERDALAKPLTVTAISKLNTALQIAFALLVLVDGSTRTRAWLSTTWGGAQDDPANKVSAGREETKKDNKELLDWLGNAVAVSTIAAGASYVVPALLRRRRVRV</sequence>
<evidence type="ECO:0000256" key="12">
    <source>
        <dbReference type="SAM" id="Phobius"/>
    </source>
</evidence>
<feature type="region of interest" description="Disordered" evidence="11">
    <location>
        <begin position="46"/>
        <end position="70"/>
    </location>
</feature>
<dbReference type="OrthoDB" id="10020554at2759"/>
<proteinExistence type="inferred from homology"/>
<dbReference type="GO" id="GO:0032049">
    <property type="term" value="P:cardiolipin biosynthetic process"/>
    <property type="evidence" value="ECO:0007669"/>
    <property type="project" value="TreeGrafter"/>
</dbReference>
<dbReference type="Pfam" id="PF01066">
    <property type="entry name" value="CDP-OH_P_transf"/>
    <property type="match status" value="1"/>
</dbReference>
<evidence type="ECO:0000256" key="8">
    <source>
        <dbReference type="ARBA" id="ARBA00023209"/>
    </source>
</evidence>
<dbReference type="GO" id="GO:0043337">
    <property type="term" value="F:cardiolipin synthase (CMP-forming)"/>
    <property type="evidence" value="ECO:0007669"/>
    <property type="project" value="TreeGrafter"/>
</dbReference>
<comment type="similarity">
    <text evidence="10">Belongs to the CDP-alcohol phosphatidyltransferase class-I family.</text>
</comment>
<evidence type="ECO:0000256" key="7">
    <source>
        <dbReference type="ARBA" id="ARBA00023136"/>
    </source>
</evidence>
<keyword evidence="8" id="KW-0594">Phospholipid biosynthesis</keyword>
<dbReference type="OMA" id="CARREHG"/>
<dbReference type="GO" id="GO:0005739">
    <property type="term" value="C:mitochondrion"/>
    <property type="evidence" value="ECO:0007669"/>
    <property type="project" value="TreeGrafter"/>
</dbReference>
<keyword evidence="6" id="KW-0443">Lipid metabolism</keyword>
<dbReference type="PANTHER" id="PTHR14269">
    <property type="entry name" value="CDP-DIACYLGLYCEROL--GLYCEROL-3-PHOSPHATE 3-PHOSPHATIDYLTRANSFERASE-RELATED"/>
    <property type="match status" value="1"/>
</dbReference>